<evidence type="ECO:0000259" key="1">
    <source>
        <dbReference type="Pfam" id="PF07944"/>
    </source>
</evidence>
<dbReference type="InterPro" id="IPR049046">
    <property type="entry name" value="Beta-AFase-like_GH127_middle"/>
</dbReference>
<dbReference type="InterPro" id="IPR049174">
    <property type="entry name" value="Beta-AFase-like"/>
</dbReference>
<comment type="caution">
    <text evidence="4">The sequence shown here is derived from an EMBL/GenBank/DDBJ whole genome shotgun (WGS) entry which is preliminary data.</text>
</comment>
<evidence type="ECO:0000313" key="4">
    <source>
        <dbReference type="EMBL" id="PSR56498.1"/>
    </source>
</evidence>
<dbReference type="Pfam" id="PF20737">
    <property type="entry name" value="Glyco_hydro127C"/>
    <property type="match status" value="1"/>
</dbReference>
<dbReference type="PANTHER" id="PTHR43465:SF2">
    <property type="entry name" value="DUF1680 DOMAIN PROTEIN (AFU_ORTHOLOGUE AFUA_1G08910)"/>
    <property type="match status" value="1"/>
</dbReference>
<evidence type="ECO:0000313" key="5">
    <source>
        <dbReference type="Proteomes" id="UP000240357"/>
    </source>
</evidence>
<dbReference type="OrthoDB" id="9757939at2"/>
<dbReference type="RefSeq" id="WP_106932675.1">
    <property type="nucleotide sequence ID" value="NZ_PYFT01000001.1"/>
</dbReference>
<dbReference type="Pfam" id="PF07944">
    <property type="entry name" value="Beta-AFase-like_GH127_cat"/>
    <property type="match status" value="1"/>
</dbReference>
<gene>
    <name evidence="4" type="ORF">AHMF7605_24880</name>
</gene>
<evidence type="ECO:0000259" key="2">
    <source>
        <dbReference type="Pfam" id="PF20736"/>
    </source>
</evidence>
<feature type="domain" description="Non-reducing end beta-L-arabinofuranosidase-like GH127 C-terminal" evidence="3">
    <location>
        <begin position="598"/>
        <end position="693"/>
    </location>
</feature>
<dbReference type="InterPro" id="IPR012878">
    <property type="entry name" value="Beta-AFase-like_GH127_cat"/>
</dbReference>
<dbReference type="AlphaFoldDB" id="A0A2T2YLW1"/>
<protein>
    <submittedName>
        <fullName evidence="4">Six-hairpin glycosidase</fullName>
    </submittedName>
</protein>
<dbReference type="InterPro" id="IPR008928">
    <property type="entry name" value="6-hairpin_glycosidase_sf"/>
</dbReference>
<dbReference type="PANTHER" id="PTHR43465">
    <property type="entry name" value="DUF1680 DOMAIN PROTEIN (AFU_ORTHOLOGUE AFUA_1G08910)"/>
    <property type="match status" value="1"/>
</dbReference>
<feature type="domain" description="Non-reducing end beta-L-arabinofuranosidase-like GH127 middle" evidence="2">
    <location>
        <begin position="485"/>
        <end position="596"/>
    </location>
</feature>
<sequence length="696" mass="78577">MKRYSSFLVIVLGFIFFACSNKEQSLSEKPAVQLSPVHQVKINDPFWSPKLELWRTTTANDILDKFEGKHLATAEERKNNNVFGNFDQVAAGKKGTGQHAGLPWFDGLIYETIRGIGDLVGQYPDPALQARLDNYIDRIYAAQQADPNGYINTYTDLMEPTHRWGDNGGFLRWQHDVYNGGMLIEAGVHYYKATGKTKLLTVATRFANYMSDLMGPVPKRNIVPAHSGPEEAMMKLYWLYKEEPELKKKLTVPVNQTAYYRLAQFWIENRGKHAGYPLWLTWGNDKSEKWIKEQKYKNGSIASNARPSWGDYAQDSIPVFQQKTIEGHAVRATLLATGITAVALESHAPEYVQTAENLWDNMVGRRMFVTGGVGAIHNDEKFGPDYFLPTDAYLETCAAVGAGFFSQRMNELTGNAKYMDEFERVLYNNVLTGISLAGNKYTYQNPLNAANHARWNWHSCPCCPPMFLKMVSSLPDYIYASAGDQLYVNLFIGSEAQIKLTGSKQVAIKQETNYPWNGKITLTVSPENSTAFTLYVRIPGWARGKENPYDLYHSDLNPQYTLRVNGKVQKIVLENGYAVIQRKWKKGDQVMLDLPLQPRLIMANKQVKDLQSMVAIASGPIIYCLEGVDNTNLEVLQVNTADSLKMQYRKGMLNGVNVITSKLNNKGEESSLTAIPYYAAGNREGRGYKVWLKLDR</sequence>
<keyword evidence="5" id="KW-1185">Reference proteome</keyword>
<dbReference type="GO" id="GO:0016798">
    <property type="term" value="F:hydrolase activity, acting on glycosyl bonds"/>
    <property type="evidence" value="ECO:0007669"/>
    <property type="project" value="UniProtKB-KW"/>
</dbReference>
<reference evidence="4 5" key="1">
    <citation type="submission" date="2018-03" db="EMBL/GenBank/DDBJ databases">
        <title>Adhaeribacter sp. HMF7605 Genome sequencing and assembly.</title>
        <authorList>
            <person name="Kang H."/>
            <person name="Kang J."/>
            <person name="Cha I."/>
            <person name="Kim H."/>
            <person name="Joh K."/>
        </authorList>
    </citation>
    <scope>NUCLEOTIDE SEQUENCE [LARGE SCALE GENOMIC DNA]</scope>
    <source>
        <strain evidence="4 5">HMF7605</strain>
    </source>
</reference>
<dbReference type="Pfam" id="PF20736">
    <property type="entry name" value="Glyco_hydro127M"/>
    <property type="match status" value="1"/>
</dbReference>
<evidence type="ECO:0000259" key="3">
    <source>
        <dbReference type="Pfam" id="PF20737"/>
    </source>
</evidence>
<keyword evidence="4" id="KW-0326">Glycosidase</keyword>
<organism evidence="4 5">
    <name type="scientific">Adhaeribacter arboris</name>
    <dbReference type="NCBI Taxonomy" id="2072846"/>
    <lineage>
        <taxon>Bacteria</taxon>
        <taxon>Pseudomonadati</taxon>
        <taxon>Bacteroidota</taxon>
        <taxon>Cytophagia</taxon>
        <taxon>Cytophagales</taxon>
        <taxon>Hymenobacteraceae</taxon>
        <taxon>Adhaeribacter</taxon>
    </lineage>
</organism>
<feature type="domain" description="Non-reducing end beta-L-arabinofuranosidase-like GH127 catalytic" evidence="1">
    <location>
        <begin position="39"/>
        <end position="475"/>
    </location>
</feature>
<dbReference type="PROSITE" id="PS51257">
    <property type="entry name" value="PROKAR_LIPOPROTEIN"/>
    <property type="match status" value="1"/>
</dbReference>
<name>A0A2T2YLW1_9BACT</name>
<proteinExistence type="predicted"/>
<dbReference type="InterPro" id="IPR049049">
    <property type="entry name" value="Beta-AFase-like_GH127_C"/>
</dbReference>
<dbReference type="EMBL" id="PYFT01000001">
    <property type="protein sequence ID" value="PSR56498.1"/>
    <property type="molecule type" value="Genomic_DNA"/>
</dbReference>
<dbReference type="Proteomes" id="UP000240357">
    <property type="component" value="Unassembled WGS sequence"/>
</dbReference>
<keyword evidence="4" id="KW-0378">Hydrolase</keyword>
<dbReference type="GO" id="GO:0005975">
    <property type="term" value="P:carbohydrate metabolic process"/>
    <property type="evidence" value="ECO:0007669"/>
    <property type="project" value="InterPro"/>
</dbReference>
<dbReference type="Gene3D" id="1.50.10.20">
    <property type="match status" value="1"/>
</dbReference>
<dbReference type="SUPFAM" id="SSF48208">
    <property type="entry name" value="Six-hairpin glycosidases"/>
    <property type="match status" value="1"/>
</dbReference>
<accession>A0A2T2YLW1</accession>